<proteinExistence type="inferred from homology"/>
<feature type="domain" description="CBS" evidence="10">
    <location>
        <begin position="213"/>
        <end position="272"/>
    </location>
</feature>
<feature type="transmembrane region" description="Helical" evidence="9">
    <location>
        <begin position="374"/>
        <end position="391"/>
    </location>
</feature>
<evidence type="ECO:0000256" key="4">
    <source>
        <dbReference type="ARBA" id="ARBA00022692"/>
    </source>
</evidence>
<evidence type="ECO:0000256" key="3">
    <source>
        <dbReference type="ARBA" id="ARBA00022448"/>
    </source>
</evidence>
<comment type="caution">
    <text evidence="9">Lacks conserved residue(s) required for the propagation of feature annotation.</text>
</comment>
<dbReference type="SMART" id="SM00924">
    <property type="entry name" value="MgtE_N"/>
    <property type="match status" value="1"/>
</dbReference>
<keyword evidence="3 9" id="KW-0813">Transport</keyword>
<reference evidence="11 12" key="1">
    <citation type="journal article" date="2017" name="Nat. Commun.">
        <title>In situ click chemistry generation of cyclooxygenase-2 inhibitors.</title>
        <authorList>
            <person name="Bhardwaj A."/>
            <person name="Kaur J."/>
            <person name="Wuest M."/>
            <person name="Wuest F."/>
        </authorList>
    </citation>
    <scope>NUCLEOTIDE SEQUENCE [LARGE SCALE GENOMIC DNA]</scope>
    <source>
        <strain evidence="11">S2_018_000_R2_106</strain>
    </source>
</reference>
<dbReference type="InterPro" id="IPR000644">
    <property type="entry name" value="CBS_dom"/>
</dbReference>
<dbReference type="Pfam" id="PF01769">
    <property type="entry name" value="MgtE"/>
    <property type="match status" value="1"/>
</dbReference>
<dbReference type="InterPro" id="IPR036739">
    <property type="entry name" value="SLC41_membr_dom_sf"/>
</dbReference>
<dbReference type="SUPFAM" id="SSF161093">
    <property type="entry name" value="MgtE membrane domain-like"/>
    <property type="match status" value="1"/>
</dbReference>
<dbReference type="Pfam" id="PF03448">
    <property type="entry name" value="MgtE_N"/>
    <property type="match status" value="1"/>
</dbReference>
<feature type="transmembrane region" description="Helical" evidence="9">
    <location>
        <begin position="397"/>
        <end position="422"/>
    </location>
</feature>
<evidence type="ECO:0000313" key="12">
    <source>
        <dbReference type="Proteomes" id="UP000320948"/>
    </source>
</evidence>
<comment type="similarity">
    <text evidence="2 9">Belongs to the SLC41A transporter family.</text>
</comment>
<dbReference type="AlphaFoldDB" id="A0A6N4RCW1"/>
<keyword evidence="4 9" id="KW-0812">Transmembrane</keyword>
<dbReference type="PROSITE" id="PS51371">
    <property type="entry name" value="CBS"/>
    <property type="match status" value="2"/>
</dbReference>
<dbReference type="Proteomes" id="UP000320948">
    <property type="component" value="Unassembled WGS sequence"/>
</dbReference>
<evidence type="ECO:0000256" key="1">
    <source>
        <dbReference type="ARBA" id="ARBA00004141"/>
    </source>
</evidence>
<evidence type="ECO:0000259" key="10">
    <source>
        <dbReference type="PROSITE" id="PS51371"/>
    </source>
</evidence>
<dbReference type="PANTHER" id="PTHR43773:SF1">
    <property type="entry name" value="MAGNESIUM TRANSPORTER MGTE"/>
    <property type="match status" value="1"/>
</dbReference>
<comment type="subunit">
    <text evidence="9">Homodimer.</text>
</comment>
<name>A0A6N4RCW1_BLAVI</name>
<keyword evidence="6 9" id="KW-1133">Transmembrane helix</keyword>
<keyword evidence="9" id="KW-1003">Cell membrane</keyword>
<evidence type="ECO:0000256" key="6">
    <source>
        <dbReference type="ARBA" id="ARBA00022989"/>
    </source>
</evidence>
<evidence type="ECO:0000256" key="9">
    <source>
        <dbReference type="RuleBase" id="RU362011"/>
    </source>
</evidence>
<dbReference type="GO" id="GO:0005886">
    <property type="term" value="C:plasma membrane"/>
    <property type="evidence" value="ECO:0007669"/>
    <property type="project" value="UniProtKB-SubCell"/>
</dbReference>
<protein>
    <recommendedName>
        <fullName evidence="9">Magnesium transporter MgtE</fullName>
    </recommendedName>
</protein>
<dbReference type="GO" id="GO:0046872">
    <property type="term" value="F:metal ion binding"/>
    <property type="evidence" value="ECO:0007669"/>
    <property type="project" value="UniProtKB-KW"/>
</dbReference>
<feature type="domain" description="CBS" evidence="10">
    <location>
        <begin position="148"/>
        <end position="211"/>
    </location>
</feature>
<organism evidence="11 12">
    <name type="scientific">Blastochloris viridis</name>
    <name type="common">Rhodopseudomonas viridis</name>
    <dbReference type="NCBI Taxonomy" id="1079"/>
    <lineage>
        <taxon>Bacteria</taxon>
        <taxon>Pseudomonadati</taxon>
        <taxon>Pseudomonadota</taxon>
        <taxon>Alphaproteobacteria</taxon>
        <taxon>Hyphomicrobiales</taxon>
        <taxon>Blastochloridaceae</taxon>
        <taxon>Blastochloris</taxon>
    </lineage>
</organism>
<dbReference type="InterPro" id="IPR046342">
    <property type="entry name" value="CBS_dom_sf"/>
</dbReference>
<sequence>MVEQNHYVVNSHRNLTDDAYIEILVALDATPEKLGTLLADLHPADIADLIERLPREHRRTVLVNIPAEHLGDVVAELEEGVQEYVLQQLHPDDVKQVISELESDDAADIAQAVEEISEDEEMEAEDLLDDHQQKKLLDFEPDTAGSLMQLEVAVALPTDRVEQVLAYMRSGDEDLPENPGTVFVVDKRRKLLGTMSVNRLVKAPLKATLESVMRKTPLSVQPELSSDDVVKIFEKYDIHNLAVVNKRGQLLGRITIDDILDTVMDDAAWRQSAAAGVDSSEDLFAPAIVTARSRLPWLIVNLGTAIAAASVISLFEDSIAKLTTLAVLMPIIASSGGNATTQTQTVIIRGLATGSITRQNAWTLFKKEFLSGNMNGFVIALLMALGVWLIFGNPMLALVIALATVANHAIAAFGGWATPLVLKRFKYDPAISTGVITTTFTDVGGFFVFLGLATLMLL</sequence>
<evidence type="ECO:0000256" key="2">
    <source>
        <dbReference type="ARBA" id="ARBA00009749"/>
    </source>
</evidence>
<dbReference type="GO" id="GO:0015095">
    <property type="term" value="F:magnesium ion transmembrane transporter activity"/>
    <property type="evidence" value="ECO:0007669"/>
    <property type="project" value="UniProtKB-UniRule"/>
</dbReference>
<evidence type="ECO:0000313" key="11">
    <source>
        <dbReference type="EMBL" id="TKW61557.1"/>
    </source>
</evidence>
<comment type="caution">
    <text evidence="11">The sequence shown here is derived from an EMBL/GenBank/DDBJ whole genome shotgun (WGS) entry which is preliminary data.</text>
</comment>
<dbReference type="Pfam" id="PF00571">
    <property type="entry name" value="CBS"/>
    <property type="match status" value="1"/>
</dbReference>
<dbReference type="Gene3D" id="1.25.60.10">
    <property type="entry name" value="MgtE N-terminal domain-like"/>
    <property type="match status" value="1"/>
</dbReference>
<comment type="function">
    <text evidence="9">Acts as a magnesium transporter.</text>
</comment>
<dbReference type="Gene3D" id="3.10.580.10">
    <property type="entry name" value="CBS-domain"/>
    <property type="match status" value="1"/>
</dbReference>
<keyword evidence="8" id="KW-0129">CBS domain</keyword>
<evidence type="ECO:0000256" key="5">
    <source>
        <dbReference type="ARBA" id="ARBA00022842"/>
    </source>
</evidence>
<dbReference type="InterPro" id="IPR006667">
    <property type="entry name" value="SLC41_membr_dom"/>
</dbReference>
<dbReference type="SUPFAM" id="SSF54631">
    <property type="entry name" value="CBS-domain pair"/>
    <property type="match status" value="1"/>
</dbReference>
<dbReference type="PANTHER" id="PTHR43773">
    <property type="entry name" value="MAGNESIUM TRANSPORTER MGTE"/>
    <property type="match status" value="1"/>
</dbReference>
<dbReference type="InterPro" id="IPR006668">
    <property type="entry name" value="Mg_transptr_MgtE_intracell_dom"/>
</dbReference>
<feature type="transmembrane region" description="Helical" evidence="9">
    <location>
        <begin position="434"/>
        <end position="457"/>
    </location>
</feature>
<dbReference type="NCBIfam" id="TIGR00400">
    <property type="entry name" value="mgtE"/>
    <property type="match status" value="1"/>
</dbReference>
<evidence type="ECO:0000256" key="8">
    <source>
        <dbReference type="PROSITE-ProRule" id="PRU00703"/>
    </source>
</evidence>
<dbReference type="CDD" id="cd04606">
    <property type="entry name" value="CBS_pair_Mg_transporter"/>
    <property type="match status" value="1"/>
</dbReference>
<dbReference type="EMBL" id="VAFM01000001">
    <property type="protein sequence ID" value="TKW61557.1"/>
    <property type="molecule type" value="Genomic_DNA"/>
</dbReference>
<comment type="subcellular location">
    <subcellularLocation>
        <location evidence="9">Cell membrane</location>
        <topology evidence="9">Multi-pass membrane protein</topology>
    </subcellularLocation>
    <subcellularLocation>
        <location evidence="1">Membrane</location>
        <topology evidence="1">Multi-pass membrane protein</topology>
    </subcellularLocation>
</comment>
<keyword evidence="9" id="KW-0479">Metal-binding</keyword>
<dbReference type="InterPro" id="IPR038076">
    <property type="entry name" value="MgtE_N_sf"/>
</dbReference>
<feature type="transmembrane region" description="Helical" evidence="9">
    <location>
        <begin position="295"/>
        <end position="315"/>
    </location>
</feature>
<keyword evidence="7 9" id="KW-0472">Membrane</keyword>
<dbReference type="SMART" id="SM00116">
    <property type="entry name" value="CBS"/>
    <property type="match status" value="2"/>
</dbReference>
<accession>A0A6N4RCW1</accession>
<dbReference type="Gene3D" id="1.10.357.20">
    <property type="entry name" value="SLC41 divalent cation transporters, integral membrane domain"/>
    <property type="match status" value="1"/>
</dbReference>
<keyword evidence="5 9" id="KW-0460">Magnesium</keyword>
<dbReference type="SUPFAM" id="SSF158791">
    <property type="entry name" value="MgtE N-terminal domain-like"/>
    <property type="match status" value="1"/>
</dbReference>
<evidence type="ECO:0000256" key="7">
    <source>
        <dbReference type="ARBA" id="ARBA00023136"/>
    </source>
</evidence>
<gene>
    <name evidence="11" type="primary">mgtE</name>
    <name evidence="11" type="ORF">DI628_02730</name>
</gene>
<dbReference type="InterPro" id="IPR006669">
    <property type="entry name" value="MgtE_transporter"/>
</dbReference>